<organism evidence="1 2">
    <name type="scientific">Desulfatibacillum alkenivorans DSM 16219</name>
    <dbReference type="NCBI Taxonomy" id="1121393"/>
    <lineage>
        <taxon>Bacteria</taxon>
        <taxon>Pseudomonadati</taxon>
        <taxon>Thermodesulfobacteriota</taxon>
        <taxon>Desulfobacteria</taxon>
        <taxon>Desulfobacterales</taxon>
        <taxon>Desulfatibacillaceae</taxon>
        <taxon>Desulfatibacillum</taxon>
    </lineage>
</organism>
<name>A0A1M6X549_9BACT</name>
<dbReference type="RefSeq" id="WP_073478460.1">
    <property type="nucleotide sequence ID" value="NZ_FQZU01000041.1"/>
</dbReference>
<sequence>MIKCVYLDAKFEKQVRTVSRAGKKGALAADKVRSIIDNLVDGETDDFGRLGSLTKHGEARIDKCVKYDLGAGYRAVCAWDKESFYVLFVGSHDECDRWIETNRGLSLDQDLSIGRTLKVRKHLPSNSCSESQPEPDEEDHFYPESIDQQTLRKVFCGLCGQGA</sequence>
<dbReference type="STRING" id="1121393.SAMN02745216_04465"/>
<accession>A0A1M6X549</accession>
<dbReference type="EMBL" id="FQZU01000041">
    <property type="protein sequence ID" value="SHL01068.1"/>
    <property type="molecule type" value="Genomic_DNA"/>
</dbReference>
<proteinExistence type="predicted"/>
<reference evidence="2" key="1">
    <citation type="submission" date="2016-11" db="EMBL/GenBank/DDBJ databases">
        <authorList>
            <person name="Varghese N."/>
            <person name="Submissions S."/>
        </authorList>
    </citation>
    <scope>NUCLEOTIDE SEQUENCE [LARGE SCALE GENOMIC DNA]</scope>
    <source>
        <strain evidence="2">DSM 16219</strain>
    </source>
</reference>
<dbReference type="Proteomes" id="UP000183994">
    <property type="component" value="Unassembled WGS sequence"/>
</dbReference>
<evidence type="ECO:0000313" key="1">
    <source>
        <dbReference type="EMBL" id="SHL01068.1"/>
    </source>
</evidence>
<keyword evidence="2" id="KW-1185">Reference proteome</keyword>
<dbReference type="OrthoDB" id="5420793at2"/>
<dbReference type="AlphaFoldDB" id="A0A1M6X549"/>
<evidence type="ECO:0000313" key="2">
    <source>
        <dbReference type="Proteomes" id="UP000183994"/>
    </source>
</evidence>
<protein>
    <submittedName>
        <fullName evidence="1">Uncharacterized protein</fullName>
    </submittedName>
</protein>
<gene>
    <name evidence="1" type="ORF">SAMN02745216_04465</name>
</gene>